<feature type="domain" description="HTH luxR-type" evidence="4">
    <location>
        <begin position="4"/>
        <end position="69"/>
    </location>
</feature>
<dbReference type="InterPro" id="IPR000792">
    <property type="entry name" value="Tscrpt_reg_LuxR_C"/>
</dbReference>
<keyword evidence="6" id="KW-1185">Reference proteome</keyword>
<dbReference type="PRINTS" id="PR00038">
    <property type="entry name" value="HTHLUXR"/>
</dbReference>
<dbReference type="PANTHER" id="PTHR44688">
    <property type="entry name" value="DNA-BINDING TRANSCRIPTIONAL ACTIVATOR DEVR_DOSR"/>
    <property type="match status" value="1"/>
</dbReference>
<dbReference type="InterPro" id="IPR016032">
    <property type="entry name" value="Sig_transdc_resp-reg_C-effctor"/>
</dbReference>
<evidence type="ECO:0000256" key="2">
    <source>
        <dbReference type="ARBA" id="ARBA00023125"/>
    </source>
</evidence>
<keyword evidence="2" id="KW-0238">DNA-binding</keyword>
<dbReference type="GO" id="GO:0003677">
    <property type="term" value="F:DNA binding"/>
    <property type="evidence" value="ECO:0007669"/>
    <property type="project" value="UniProtKB-KW"/>
</dbReference>
<dbReference type="SUPFAM" id="SSF46894">
    <property type="entry name" value="C-terminal effector domain of the bipartite response regulators"/>
    <property type="match status" value="1"/>
</dbReference>
<dbReference type="GO" id="GO:0006355">
    <property type="term" value="P:regulation of DNA-templated transcription"/>
    <property type="evidence" value="ECO:0007669"/>
    <property type="project" value="InterPro"/>
</dbReference>
<evidence type="ECO:0000313" key="6">
    <source>
        <dbReference type="Proteomes" id="UP000278962"/>
    </source>
</evidence>
<dbReference type="SMART" id="SM00421">
    <property type="entry name" value="HTH_LUXR"/>
    <property type="match status" value="1"/>
</dbReference>
<dbReference type="CDD" id="cd06170">
    <property type="entry name" value="LuxR_C_like"/>
    <property type="match status" value="1"/>
</dbReference>
<protein>
    <submittedName>
        <fullName evidence="5">Regulatory LuxR family protein</fullName>
    </submittedName>
</protein>
<keyword evidence="1" id="KW-0805">Transcription regulation</keyword>
<dbReference type="RefSeq" id="WP_121248088.1">
    <property type="nucleotide sequence ID" value="NZ_RBIL01000001.1"/>
</dbReference>
<dbReference type="InterPro" id="IPR036388">
    <property type="entry name" value="WH-like_DNA-bd_sf"/>
</dbReference>
<dbReference type="EMBL" id="RBIL01000001">
    <property type="protein sequence ID" value="RKQ90917.1"/>
    <property type="molecule type" value="Genomic_DNA"/>
</dbReference>
<dbReference type="Gene3D" id="1.10.10.10">
    <property type="entry name" value="Winged helix-like DNA-binding domain superfamily/Winged helix DNA-binding domain"/>
    <property type="match status" value="1"/>
</dbReference>
<organism evidence="5 6">
    <name type="scientific">Solirubrobacter pauli</name>
    <dbReference type="NCBI Taxonomy" id="166793"/>
    <lineage>
        <taxon>Bacteria</taxon>
        <taxon>Bacillati</taxon>
        <taxon>Actinomycetota</taxon>
        <taxon>Thermoleophilia</taxon>
        <taxon>Solirubrobacterales</taxon>
        <taxon>Solirubrobacteraceae</taxon>
        <taxon>Solirubrobacter</taxon>
    </lineage>
</organism>
<sequence length="75" mass="7912">MGNADAAPQVLTARELEVVVLVAEGCTDAEIAAELRITVRTVRAHVAAARGKLAARSRTHLAVQALRFGLIPLDP</sequence>
<evidence type="ECO:0000313" key="5">
    <source>
        <dbReference type="EMBL" id="RKQ90917.1"/>
    </source>
</evidence>
<dbReference type="PROSITE" id="PS50043">
    <property type="entry name" value="HTH_LUXR_2"/>
    <property type="match status" value="1"/>
</dbReference>
<reference evidence="5 6" key="1">
    <citation type="submission" date="2018-10" db="EMBL/GenBank/DDBJ databases">
        <title>Genomic Encyclopedia of Archaeal and Bacterial Type Strains, Phase II (KMG-II): from individual species to whole genera.</title>
        <authorList>
            <person name="Goeker M."/>
        </authorList>
    </citation>
    <scope>NUCLEOTIDE SEQUENCE [LARGE SCALE GENOMIC DNA]</scope>
    <source>
        <strain evidence="5 6">DSM 14954</strain>
    </source>
</reference>
<proteinExistence type="predicted"/>
<evidence type="ECO:0000256" key="1">
    <source>
        <dbReference type="ARBA" id="ARBA00023015"/>
    </source>
</evidence>
<evidence type="ECO:0000256" key="3">
    <source>
        <dbReference type="ARBA" id="ARBA00023163"/>
    </source>
</evidence>
<gene>
    <name evidence="5" type="ORF">C8N24_0732</name>
</gene>
<dbReference type="Pfam" id="PF00196">
    <property type="entry name" value="GerE"/>
    <property type="match status" value="1"/>
</dbReference>
<evidence type="ECO:0000259" key="4">
    <source>
        <dbReference type="PROSITE" id="PS50043"/>
    </source>
</evidence>
<accession>A0A660L7A0</accession>
<dbReference type="Proteomes" id="UP000278962">
    <property type="component" value="Unassembled WGS sequence"/>
</dbReference>
<comment type="caution">
    <text evidence="5">The sequence shown here is derived from an EMBL/GenBank/DDBJ whole genome shotgun (WGS) entry which is preliminary data.</text>
</comment>
<dbReference type="AlphaFoldDB" id="A0A660L7A0"/>
<keyword evidence="3" id="KW-0804">Transcription</keyword>
<dbReference type="PANTHER" id="PTHR44688:SF16">
    <property type="entry name" value="DNA-BINDING TRANSCRIPTIONAL ACTIVATOR DEVR_DOSR"/>
    <property type="match status" value="1"/>
</dbReference>
<name>A0A660L7A0_9ACTN</name>